<evidence type="ECO:0000313" key="2">
    <source>
        <dbReference type="Proteomes" id="UP000006258"/>
    </source>
</evidence>
<sequence>MNYLCKGEGRQITKQQKESDLFCEKKYFENYFLFSYIYI</sequence>
<dbReference type="Proteomes" id="UP000006258">
    <property type="component" value="Unassembled WGS sequence"/>
</dbReference>
<organism evidence="1 2">
    <name type="scientific">Sphingobacterium spiritivorum ATCC 33861</name>
    <dbReference type="NCBI Taxonomy" id="525373"/>
    <lineage>
        <taxon>Bacteria</taxon>
        <taxon>Pseudomonadati</taxon>
        <taxon>Bacteroidota</taxon>
        <taxon>Sphingobacteriia</taxon>
        <taxon>Sphingobacteriales</taxon>
        <taxon>Sphingobacteriaceae</taxon>
        <taxon>Sphingobacterium</taxon>
    </lineage>
</organism>
<name>D7VGD7_SPHSI</name>
<comment type="caution">
    <text evidence="1">The sequence shown here is derived from an EMBL/GenBank/DDBJ whole genome shotgun (WGS) entry which is preliminary data.</text>
</comment>
<dbReference type="STRING" id="525373.HMPREF0766_10056"/>
<dbReference type="EMBL" id="ACHA02000001">
    <property type="protein sequence ID" value="EFK60112.1"/>
    <property type="molecule type" value="Genomic_DNA"/>
</dbReference>
<accession>D7VGD7</accession>
<protein>
    <submittedName>
        <fullName evidence="1">Uncharacterized protein</fullName>
    </submittedName>
</protein>
<reference evidence="1" key="1">
    <citation type="submission" date="2010-07" db="EMBL/GenBank/DDBJ databases">
        <authorList>
            <person name="Muzny D."/>
            <person name="Qin X."/>
            <person name="Buhay C."/>
            <person name="Dugan-Rocha S."/>
            <person name="Ding Y."/>
            <person name="Chen G."/>
            <person name="Hawes A."/>
            <person name="Holder M."/>
            <person name="Jhangiani S."/>
            <person name="Johnson A."/>
            <person name="Khan Z."/>
            <person name="Li Z."/>
            <person name="Liu W."/>
            <person name="Liu X."/>
            <person name="Perez L."/>
            <person name="Shen H."/>
            <person name="Wang Q."/>
            <person name="Watt J."/>
            <person name="Xi L."/>
            <person name="Xin Y."/>
            <person name="Zhou J."/>
            <person name="Deng J."/>
            <person name="Jiang H."/>
            <person name="Liu Y."/>
            <person name="Qu J."/>
            <person name="Song X.-Z."/>
            <person name="Zhang L."/>
            <person name="Villasana D."/>
            <person name="Johnson A."/>
            <person name="Liu J."/>
            <person name="Liyanage D."/>
            <person name="Lorensuhewa L."/>
            <person name="Robinson T."/>
            <person name="Song A."/>
            <person name="Song B.-B."/>
            <person name="Dinh H."/>
            <person name="Thornton R."/>
            <person name="Coyle M."/>
            <person name="Francisco L."/>
            <person name="Jackson L."/>
            <person name="Javaid M."/>
            <person name="Korchina V."/>
            <person name="Kovar C."/>
            <person name="Mata R."/>
            <person name="Mathew T."/>
            <person name="Ngo R."/>
            <person name="Nguyen L."/>
            <person name="Nguyen N."/>
            <person name="Okwuonu G."/>
            <person name="Ongeri F."/>
            <person name="Pham C."/>
            <person name="Simmons D."/>
            <person name="Wilczek-Boney K."/>
            <person name="Hale W."/>
            <person name="Jakkamsetti A."/>
            <person name="Pham P."/>
            <person name="Ruth R."/>
            <person name="San Lucas F."/>
            <person name="Warren J."/>
            <person name="Zhang J."/>
            <person name="Zhao Z."/>
            <person name="Zhou C."/>
            <person name="Zhu D."/>
            <person name="Lee S."/>
            <person name="Bess C."/>
            <person name="Blankenburg K."/>
            <person name="Forbes L."/>
            <person name="Fu Q."/>
            <person name="Gubbala S."/>
            <person name="Hirani K."/>
            <person name="Jayaseelan J.C."/>
            <person name="Lara F."/>
            <person name="Munidasa M."/>
            <person name="Palculict T."/>
            <person name="Patil S."/>
            <person name="Pu L.-L."/>
            <person name="Saada N."/>
            <person name="Tang L."/>
            <person name="Weissenberger G."/>
            <person name="Zhu Y."/>
            <person name="Hemphill L."/>
            <person name="Shang Y."/>
            <person name="Youmans B."/>
            <person name="Ayvaz T."/>
            <person name="Ross M."/>
            <person name="Santibanez J."/>
            <person name="Aqrawi P."/>
            <person name="Gross S."/>
            <person name="Joshi V."/>
            <person name="Fowler G."/>
            <person name="Nazareth L."/>
            <person name="Reid J."/>
            <person name="Worley K."/>
            <person name="Petrosino J."/>
            <person name="Highlander S."/>
            <person name="Gibbs R."/>
        </authorList>
    </citation>
    <scope>NUCLEOTIDE SEQUENCE [LARGE SCALE GENOMIC DNA]</scope>
    <source>
        <strain evidence="1">ATCC 33861</strain>
    </source>
</reference>
<proteinExistence type="predicted"/>
<gene>
    <name evidence="1" type="ORF">HMPREF0766_10056</name>
</gene>
<dbReference type="AlphaFoldDB" id="D7VGD7"/>
<keyword evidence="2" id="KW-1185">Reference proteome</keyword>
<dbReference type="HOGENOM" id="CLU_3317201_0_0_10"/>
<evidence type="ECO:0000313" key="1">
    <source>
        <dbReference type="EMBL" id="EFK60112.1"/>
    </source>
</evidence>